<sequence>MDFLYNYQTDRSSRRDRNTFPSLHHDVSNAVSSDISRTWYNQKRGGRADDEYQPHVKGTFKCDSDGCAKHGWSSKKVAILIRRYHGNGYNADVFNQRYRSCSKLGTFTLDEASYIDRVAYRLKKWAGVKMEVKDYNRGEGPPHETKLCEGCKAGYCQEGVIFGRTMYNVYGRKWTSG</sequence>
<comment type="caution">
    <text evidence="1">The sequence shown here is derived from an EMBL/GenBank/DDBJ whole genome shotgun (WGS) entry which is preliminary data.</text>
</comment>
<keyword evidence="2" id="KW-1185">Reference proteome</keyword>
<evidence type="ECO:0000313" key="1">
    <source>
        <dbReference type="EMBL" id="KAI6080527.1"/>
    </source>
</evidence>
<protein>
    <submittedName>
        <fullName evidence="1">Zinc-binding domain-containing protein</fullName>
    </submittedName>
</protein>
<proteinExistence type="predicted"/>
<dbReference type="EMBL" id="MU394437">
    <property type="protein sequence ID" value="KAI6080527.1"/>
    <property type="molecule type" value="Genomic_DNA"/>
</dbReference>
<evidence type="ECO:0000313" key="2">
    <source>
        <dbReference type="Proteomes" id="UP001497680"/>
    </source>
</evidence>
<reference evidence="1 2" key="1">
    <citation type="journal article" date="2022" name="New Phytol.">
        <title>Ecological generalism drives hyperdiversity of secondary metabolite gene clusters in xylarialean endophytes.</title>
        <authorList>
            <person name="Franco M.E.E."/>
            <person name="Wisecaver J.H."/>
            <person name="Arnold A.E."/>
            <person name="Ju Y.M."/>
            <person name="Slot J.C."/>
            <person name="Ahrendt S."/>
            <person name="Moore L.P."/>
            <person name="Eastman K.E."/>
            <person name="Scott K."/>
            <person name="Konkel Z."/>
            <person name="Mondo S.J."/>
            <person name="Kuo A."/>
            <person name="Hayes R.D."/>
            <person name="Haridas S."/>
            <person name="Andreopoulos B."/>
            <person name="Riley R."/>
            <person name="LaButti K."/>
            <person name="Pangilinan J."/>
            <person name="Lipzen A."/>
            <person name="Amirebrahimi M."/>
            <person name="Yan J."/>
            <person name="Adam C."/>
            <person name="Keymanesh K."/>
            <person name="Ng V."/>
            <person name="Louie K."/>
            <person name="Northen T."/>
            <person name="Drula E."/>
            <person name="Henrissat B."/>
            <person name="Hsieh H.M."/>
            <person name="Youens-Clark K."/>
            <person name="Lutzoni F."/>
            <person name="Miadlikowska J."/>
            <person name="Eastwood D.C."/>
            <person name="Hamelin R.C."/>
            <person name="Grigoriev I.V."/>
            <person name="U'Ren J.M."/>
        </authorList>
    </citation>
    <scope>NUCLEOTIDE SEQUENCE [LARGE SCALE GENOMIC DNA]</scope>
    <source>
        <strain evidence="1 2">ER1909</strain>
    </source>
</reference>
<gene>
    <name evidence="1" type="ORF">F4821DRAFT_275863</name>
</gene>
<organism evidence="1 2">
    <name type="scientific">Hypoxylon rubiginosum</name>
    <dbReference type="NCBI Taxonomy" id="110542"/>
    <lineage>
        <taxon>Eukaryota</taxon>
        <taxon>Fungi</taxon>
        <taxon>Dikarya</taxon>
        <taxon>Ascomycota</taxon>
        <taxon>Pezizomycotina</taxon>
        <taxon>Sordariomycetes</taxon>
        <taxon>Xylariomycetidae</taxon>
        <taxon>Xylariales</taxon>
        <taxon>Hypoxylaceae</taxon>
        <taxon>Hypoxylon</taxon>
    </lineage>
</organism>
<name>A0ACC0CJI3_9PEZI</name>
<accession>A0ACC0CJI3</accession>
<dbReference type="Proteomes" id="UP001497680">
    <property type="component" value="Unassembled WGS sequence"/>
</dbReference>